<keyword evidence="2 4" id="KW-0547">Nucleotide-binding</keyword>
<reference evidence="7" key="1">
    <citation type="submission" date="2016-01" db="EMBL/GenBank/DDBJ databases">
        <authorList>
            <person name="Mitreva M."/>
            <person name="Pepin K.H."/>
            <person name="Mihindukulasuriya K.A."/>
            <person name="Fulton R."/>
            <person name="Fronick C."/>
            <person name="O'Laughlin M."/>
            <person name="Miner T."/>
            <person name="Herter B."/>
            <person name="Rosa B.A."/>
            <person name="Cordes M."/>
            <person name="Tomlinson C."/>
            <person name="Wollam A."/>
            <person name="Palsikar V.B."/>
            <person name="Mardis E.R."/>
            <person name="Wilson R.K."/>
        </authorList>
    </citation>
    <scope>NUCLEOTIDE SEQUENCE [LARGE SCALE GENOMIC DNA]</scope>
    <source>
        <strain evidence="7">CMW8396</strain>
    </source>
</reference>
<protein>
    <recommendedName>
        <fullName evidence="4">Corrinoid adenosyltransferase</fullName>
        <ecNumber evidence="4">2.5.1.17</ecNumber>
    </recommendedName>
    <alternativeName>
        <fullName evidence="4">Cob(II)alamin adenosyltransferase</fullName>
    </alternativeName>
    <alternativeName>
        <fullName evidence="4">Cob(II)yrinic acid a,c-diamide adenosyltransferase</fullName>
    </alternativeName>
    <alternativeName>
        <fullName evidence="4">Cobinamide/cobalamin adenosyltransferase</fullName>
    </alternativeName>
</protein>
<dbReference type="UniPathway" id="UPA00148">
    <property type="reaction ID" value="UER00233"/>
</dbReference>
<dbReference type="AlphaFoldDB" id="A0A133NJT4"/>
<evidence type="ECO:0000256" key="2">
    <source>
        <dbReference type="ARBA" id="ARBA00022741"/>
    </source>
</evidence>
<evidence type="ECO:0000259" key="5">
    <source>
        <dbReference type="Pfam" id="PF01923"/>
    </source>
</evidence>
<dbReference type="PATRIC" id="fig|134605.3.peg.324"/>
<keyword evidence="3 4" id="KW-0067">ATP-binding</keyword>
<accession>A0A133NJT4</accession>
<dbReference type="EMBL" id="LRPX01000008">
    <property type="protein sequence ID" value="KXA16555.1"/>
    <property type="molecule type" value="Genomic_DNA"/>
</dbReference>
<dbReference type="NCBIfam" id="TIGR00636">
    <property type="entry name" value="PduO_Nterm"/>
    <property type="match status" value="1"/>
</dbReference>
<dbReference type="InterPro" id="IPR029499">
    <property type="entry name" value="PduO-typ"/>
</dbReference>
<name>A0A133NJT4_9FUSO</name>
<dbReference type="GO" id="GO:0009236">
    <property type="term" value="P:cobalamin biosynthetic process"/>
    <property type="evidence" value="ECO:0007669"/>
    <property type="project" value="UniProtKB-UniRule"/>
</dbReference>
<organism evidence="6 7">
    <name type="scientific">Fusobacterium equinum</name>
    <dbReference type="NCBI Taxonomy" id="134605"/>
    <lineage>
        <taxon>Bacteria</taxon>
        <taxon>Fusobacteriati</taxon>
        <taxon>Fusobacteriota</taxon>
        <taxon>Fusobacteriia</taxon>
        <taxon>Fusobacteriales</taxon>
        <taxon>Fusobacteriaceae</taxon>
        <taxon>Fusobacterium</taxon>
    </lineage>
</organism>
<comment type="catalytic activity">
    <reaction evidence="4">
        <text>2 cob(II)alamin + reduced [electron-transfer flavoprotein] + 2 ATP = 2 adenosylcob(III)alamin + 2 triphosphate + oxidized [electron-transfer flavoprotein] + 3 H(+)</text>
        <dbReference type="Rhea" id="RHEA:28671"/>
        <dbReference type="Rhea" id="RHEA-COMP:10685"/>
        <dbReference type="Rhea" id="RHEA-COMP:10686"/>
        <dbReference type="ChEBI" id="CHEBI:15378"/>
        <dbReference type="ChEBI" id="CHEBI:16304"/>
        <dbReference type="ChEBI" id="CHEBI:18036"/>
        <dbReference type="ChEBI" id="CHEBI:18408"/>
        <dbReference type="ChEBI" id="CHEBI:30616"/>
        <dbReference type="ChEBI" id="CHEBI:57692"/>
        <dbReference type="ChEBI" id="CHEBI:58307"/>
        <dbReference type="EC" id="2.5.1.17"/>
    </reaction>
</comment>
<evidence type="ECO:0000256" key="4">
    <source>
        <dbReference type="RuleBase" id="RU366026"/>
    </source>
</evidence>
<comment type="pathway">
    <text evidence="4">Cofactor biosynthesis; adenosylcobalamin biosynthesis; adenosylcobalamin from cob(II)yrinate a,c-diamide: step 2/7.</text>
</comment>
<keyword evidence="4" id="KW-0169">Cobalamin biosynthesis</keyword>
<proteinExistence type="inferred from homology"/>
<comment type="similarity">
    <text evidence="4">Belongs to the Cob(I)alamin adenosyltransferase family.</text>
</comment>
<gene>
    <name evidence="6" type="ORF">HMPREF3206_00323</name>
</gene>
<evidence type="ECO:0000256" key="1">
    <source>
        <dbReference type="ARBA" id="ARBA00022679"/>
    </source>
</evidence>
<feature type="domain" description="Cobalamin adenosyltransferase-like" evidence="5">
    <location>
        <begin position="13"/>
        <end position="176"/>
    </location>
</feature>
<keyword evidence="7" id="KW-1185">Reference proteome</keyword>
<dbReference type="PANTHER" id="PTHR12213">
    <property type="entry name" value="CORRINOID ADENOSYLTRANSFERASE"/>
    <property type="match status" value="1"/>
</dbReference>
<dbReference type="InterPro" id="IPR036451">
    <property type="entry name" value="CblAdoTrfase-like_sf"/>
</dbReference>
<sequence>MMAETKYVNLNKVYTKRGDKGKTDLFGGSQASKASLKVNAYGAIDELGAFLGLVRFYSKEEDIKSLMLELEKKLLIVGGFLASDEKGQAMMKVKIEEEDIRFLEEKIDFYNAKLPDLFAFILPGDTEVSSYLHVARTVARRAERAMVALAETETLQENLLKYINRSSDLLFILARYDAEILQK</sequence>
<comment type="caution">
    <text evidence="6">The sequence shown here is derived from an EMBL/GenBank/DDBJ whole genome shotgun (WGS) entry which is preliminary data.</text>
</comment>
<dbReference type="Pfam" id="PF01923">
    <property type="entry name" value="Cob_adeno_trans"/>
    <property type="match status" value="1"/>
</dbReference>
<keyword evidence="1 4" id="KW-0808">Transferase</keyword>
<evidence type="ECO:0000313" key="7">
    <source>
        <dbReference type="Proteomes" id="UP000070617"/>
    </source>
</evidence>
<dbReference type="STRING" id="134605.HMPREF3206_00323"/>
<comment type="catalytic activity">
    <reaction evidence="4">
        <text>2 cob(II)yrinate a,c diamide + reduced [electron-transfer flavoprotein] + 2 ATP = 2 adenosylcob(III)yrinate a,c-diamide + 2 triphosphate + oxidized [electron-transfer flavoprotein] + 3 H(+)</text>
        <dbReference type="Rhea" id="RHEA:11528"/>
        <dbReference type="Rhea" id="RHEA-COMP:10685"/>
        <dbReference type="Rhea" id="RHEA-COMP:10686"/>
        <dbReference type="ChEBI" id="CHEBI:15378"/>
        <dbReference type="ChEBI" id="CHEBI:18036"/>
        <dbReference type="ChEBI" id="CHEBI:30616"/>
        <dbReference type="ChEBI" id="CHEBI:57692"/>
        <dbReference type="ChEBI" id="CHEBI:58307"/>
        <dbReference type="ChEBI" id="CHEBI:58503"/>
        <dbReference type="ChEBI" id="CHEBI:58537"/>
        <dbReference type="EC" id="2.5.1.17"/>
    </reaction>
</comment>
<dbReference type="SUPFAM" id="SSF89028">
    <property type="entry name" value="Cobalamin adenosyltransferase-like"/>
    <property type="match status" value="1"/>
</dbReference>
<dbReference type="GO" id="GO:0005524">
    <property type="term" value="F:ATP binding"/>
    <property type="evidence" value="ECO:0007669"/>
    <property type="project" value="UniProtKB-UniRule"/>
</dbReference>
<dbReference type="Proteomes" id="UP000070617">
    <property type="component" value="Unassembled WGS sequence"/>
</dbReference>
<dbReference type="EC" id="2.5.1.17" evidence="4"/>
<dbReference type="Gene3D" id="1.20.1200.10">
    <property type="entry name" value="Cobalamin adenosyltransferase-like"/>
    <property type="match status" value="1"/>
</dbReference>
<dbReference type="InterPro" id="IPR016030">
    <property type="entry name" value="CblAdoTrfase-like"/>
</dbReference>
<dbReference type="GO" id="GO:0008817">
    <property type="term" value="F:corrinoid adenosyltransferase activity"/>
    <property type="evidence" value="ECO:0007669"/>
    <property type="project" value="UniProtKB-UniRule"/>
</dbReference>
<dbReference type="PANTHER" id="PTHR12213:SF0">
    <property type="entry name" value="CORRINOID ADENOSYLTRANSFERASE MMAB"/>
    <property type="match status" value="1"/>
</dbReference>
<evidence type="ECO:0000256" key="3">
    <source>
        <dbReference type="ARBA" id="ARBA00022840"/>
    </source>
</evidence>
<evidence type="ECO:0000313" key="6">
    <source>
        <dbReference type="EMBL" id="KXA16555.1"/>
    </source>
</evidence>